<dbReference type="PANTHER" id="PTHR11681">
    <property type="entry name" value="NEUROPHYSIN"/>
    <property type="match status" value="1"/>
</dbReference>
<dbReference type="InterPro" id="IPR022423">
    <property type="entry name" value="Neurohypophysial_hormone_CS"/>
</dbReference>
<dbReference type="PRINTS" id="PR00831">
    <property type="entry name" value="NEUROPHYSIN"/>
</dbReference>
<comment type="similarity">
    <text evidence="1">Belongs to the vasopressin/oxytocin family.</text>
</comment>
<dbReference type="GO" id="GO:0005615">
    <property type="term" value="C:extracellular space"/>
    <property type="evidence" value="ECO:0007669"/>
    <property type="project" value="TreeGrafter"/>
</dbReference>
<evidence type="ECO:0000256" key="2">
    <source>
        <dbReference type="ARBA" id="ARBA00022729"/>
    </source>
</evidence>
<dbReference type="GO" id="GO:0030141">
    <property type="term" value="C:secretory granule"/>
    <property type="evidence" value="ECO:0007669"/>
    <property type="project" value="TreeGrafter"/>
</dbReference>
<sequence>MGRLTMALCWLLLLLLTTQACYIRNCPRGGKRDVDDGLGVRPCMFCSFGQCVGPHICCGARGCEIGTLEASTCHEENENPIPCHVFGDRCLLKHPGNIHGNCVSPGVCCSDDTCSMHVGCL</sequence>
<dbReference type="SMART" id="SM00003">
    <property type="entry name" value="NH"/>
    <property type="match status" value="1"/>
</dbReference>
<feature type="chain" id="PRO_5002203463" evidence="4">
    <location>
        <begin position="21"/>
        <end position="121"/>
    </location>
</feature>
<dbReference type="GO" id="GO:0005185">
    <property type="term" value="F:neurohypophyseal hormone activity"/>
    <property type="evidence" value="ECO:0007669"/>
    <property type="project" value="InterPro"/>
</dbReference>
<reference evidence="5" key="1">
    <citation type="journal article" date="2015" name="Mar. Biotechnol.">
        <title>High conopeptide diversity in Conus tribblei revealed through analysis of venom duct transcriptome using two high-throughput sequencing platforms.</title>
        <authorList>
            <person name="Barghi N."/>
            <person name="Concepcion G.P."/>
            <person name="Olivera B.M."/>
            <person name="Lluisma A.O."/>
        </authorList>
    </citation>
    <scope>NUCLEOTIDE SEQUENCE</scope>
    <source>
        <tissue evidence="5">Venom duct</tissue>
    </source>
</reference>
<evidence type="ECO:0000256" key="3">
    <source>
        <dbReference type="ARBA" id="ARBA00023157"/>
    </source>
</evidence>
<dbReference type="Pfam" id="PF00184">
    <property type="entry name" value="Hormone_5"/>
    <property type="match status" value="1"/>
</dbReference>
<feature type="signal peptide" evidence="4">
    <location>
        <begin position="1"/>
        <end position="20"/>
    </location>
</feature>
<evidence type="ECO:0000256" key="1">
    <source>
        <dbReference type="ARBA" id="ARBA00007369"/>
    </source>
</evidence>
<keyword evidence="3" id="KW-1015">Disulfide bond</keyword>
<dbReference type="AlphaFoldDB" id="A0A0C9SEP5"/>
<organism evidence="5">
    <name type="scientific">Conus tribblei</name>
    <name type="common">Tribble's cone</name>
    <name type="synonym">Splinoconus tribblei</name>
    <dbReference type="NCBI Taxonomy" id="101761"/>
    <lineage>
        <taxon>Eukaryota</taxon>
        <taxon>Metazoa</taxon>
        <taxon>Spiralia</taxon>
        <taxon>Lophotrochozoa</taxon>
        <taxon>Mollusca</taxon>
        <taxon>Gastropoda</taxon>
        <taxon>Caenogastropoda</taxon>
        <taxon>Neogastropoda</taxon>
        <taxon>Conoidea</taxon>
        <taxon>Conidae</taxon>
        <taxon>Conus</taxon>
        <taxon>Splinoconus</taxon>
    </lineage>
</organism>
<dbReference type="PROSITE" id="PS51257">
    <property type="entry name" value="PROKAR_LIPOPROTEIN"/>
    <property type="match status" value="1"/>
</dbReference>
<evidence type="ECO:0000313" key="5">
    <source>
        <dbReference type="EMBL" id="JAG92842.1"/>
    </source>
</evidence>
<dbReference type="Gene3D" id="2.60.9.10">
    <property type="entry name" value="Neurohypophysial hormone domain"/>
    <property type="match status" value="1"/>
</dbReference>
<dbReference type="InterPro" id="IPR000981">
    <property type="entry name" value="Neurhyp_horm"/>
</dbReference>
<protein>
    <submittedName>
        <fullName evidence="5">Ctr_124_N conopeptide</fullName>
    </submittedName>
</protein>
<dbReference type="SUPFAM" id="SSF49606">
    <property type="entry name" value="Neurophysin II"/>
    <property type="match status" value="1"/>
</dbReference>
<name>A0A0C9SEP5_CONTD</name>
<dbReference type="EMBL" id="GCJM01000036">
    <property type="protein sequence ID" value="JAG92842.1"/>
    <property type="molecule type" value="Transcribed_RNA"/>
</dbReference>
<proteinExistence type="inferred from homology"/>
<dbReference type="InterPro" id="IPR036387">
    <property type="entry name" value="Neurhyp_horm_dom_sf"/>
</dbReference>
<dbReference type="PROSITE" id="PS00264">
    <property type="entry name" value="NEUROHYPOPHYS_HORM"/>
    <property type="match status" value="1"/>
</dbReference>
<dbReference type="PANTHER" id="PTHR11681:SF5">
    <property type="entry name" value="ISOTOCIN"/>
    <property type="match status" value="1"/>
</dbReference>
<accession>A0A0C9SEP5</accession>
<keyword evidence="2 4" id="KW-0732">Signal</keyword>
<evidence type="ECO:0000256" key="4">
    <source>
        <dbReference type="SAM" id="SignalP"/>
    </source>
</evidence>